<feature type="region of interest" description="Disordered" evidence="1">
    <location>
        <begin position="313"/>
        <end position="341"/>
    </location>
</feature>
<comment type="caution">
    <text evidence="3">The sequence shown here is derived from an EMBL/GenBank/DDBJ whole genome shotgun (WGS) entry which is preliminary data.</text>
</comment>
<name>A0ABV4TZ29_9GAMM</name>
<proteinExistence type="predicted"/>
<evidence type="ECO:0000313" key="4">
    <source>
        <dbReference type="Proteomes" id="UP001575181"/>
    </source>
</evidence>
<feature type="signal peptide" evidence="2">
    <location>
        <begin position="1"/>
        <end position="26"/>
    </location>
</feature>
<keyword evidence="4" id="KW-1185">Reference proteome</keyword>
<protein>
    <submittedName>
        <fullName evidence="3">Pilus assembly protein</fullName>
    </submittedName>
</protein>
<keyword evidence="2" id="KW-0732">Signal</keyword>
<gene>
    <name evidence="3" type="ORF">ACERLL_13495</name>
</gene>
<reference evidence="3 4" key="1">
    <citation type="submission" date="2024-08" db="EMBL/GenBank/DDBJ databases">
        <title>Whole-genome sequencing of halo(alkali)philic microorganisms from hypersaline lakes.</title>
        <authorList>
            <person name="Sorokin D.Y."/>
            <person name="Merkel A.Y."/>
            <person name="Messina E."/>
            <person name="Yakimov M."/>
        </authorList>
    </citation>
    <scope>NUCLEOTIDE SEQUENCE [LARGE SCALE GENOMIC DNA]</scope>
    <source>
        <strain evidence="3 4">Cl-TMA</strain>
    </source>
</reference>
<dbReference type="EMBL" id="JBGUAW010000009">
    <property type="protein sequence ID" value="MFA9461835.1"/>
    <property type="molecule type" value="Genomic_DNA"/>
</dbReference>
<sequence>MGSVLKRLAIGCASGAVLGLPVHAVAQSMSDYCYENPAIGTSVKPNIMLMLDSSGSMEYMAYNNGPAYDSSRTYYGYADVDACYTEPNDGTNTQDDYEFVTGSSLSGSNLPENPSAADCGVSGSYSYLKSGNYLNYLEMERIDVARKALMGGKTSPRISSGKDINTYITEEGDTFTPSDASENKNPSGIIQDVANEARWGVAVFGKNADGAEVKVDITKSNLTDTYTGIENWDPGGNTPLAEALWSLSGYFAQTGDPGEMPDSINAGSQEGPRYGGGDYSVNDNSDPLNYGSGGSPEYASCADSFVLYVTDGAPTADEDTPSDLHSYNSNPSTGTTHDSDIDHSGYLEDVGFYARVNDFRSSSAGYNEISGDQNLILYPLYAFGSDASARDLLKKSAVTGGFEDLDGDGVPYYDDSGCSLGSANSDSRCAEWDEDGDGDPDNYFEAQDGSELESKLRQAITAILERASSGSTVATISTQTRSGGTLLQAYYLPQSTETGSAGTYNLSWKGYLRSLWTDPVGNLRNDAGSNDDLVLDEDKILQFFFDTGDQQVKATLFPDDGSVSGSVASDNVPDTCDAGSSAVTTKPNVDVAPLWEVGEELAARDPGDTTDGINANTGSNTPNRDIWFNYNGGDSSLSAYDSSRGMTRFDATSAVASALAPYWDLGAGGTPNSAEDLIKYLRGYDNPNGNTADFRLRQAENASSETAQDVWKLGAVVTSTPRVLRDQPVSRYADGQETYNAFSNSSAVTDRESMVFVGANDGMLHAFYTGEVTEGSGSTQATLNGSNIGEEAWAFIPENALPYLRWYHRMDSKCMVPTVDYRVQLVDAAIGAPADGDVSGTSQPSDGSDWRTLLVGTMGFGGQEISCGDIDGDGSGGDLRSSSLFVLDITNPQDPAFLWEQRLPDSSLTLTYPSVVRRASDNGDNGNWYLVLGSGPMDPEATSFAATPKLFVYDLRTGGKEGEIDLTSSAKFKNGNNVGNNADVAVGEPLSLDPDQDDLTDSVYFGTYGAAGSGLGSLYRLHTQDNANPANWMVSRAAGFSGGGRAVFAAPGVARDSRGNVWVYGGTGRFLGPDDKTNNADPQYLFGYIDDCWGDGVSDSATCGTGVTVENDLVRVDEIQVTGTASQYECRCGGTYFGEATESGGTYSCPSGADLVVTGTDSESYSGGTCGGTLTCSGSGDTAFEKIRAGIESEGGWYRALTGEMRIFSQPTVQSGLVNALGFTPDTDICGFGGTSQFIAVDYRTGTPPARPVFLSSEGFNPEGNNEISAGISLGKGVPPLGEGFAAMPGSGEGEVKALTQTSTGQVSSTSQQGQQMRSGILFVREP</sequence>
<feature type="chain" id="PRO_5045690268" evidence="2">
    <location>
        <begin position="27"/>
        <end position="1327"/>
    </location>
</feature>
<dbReference type="Proteomes" id="UP001575181">
    <property type="component" value="Unassembled WGS sequence"/>
</dbReference>
<evidence type="ECO:0000256" key="1">
    <source>
        <dbReference type="SAM" id="MobiDB-lite"/>
    </source>
</evidence>
<evidence type="ECO:0000313" key="3">
    <source>
        <dbReference type="EMBL" id="MFA9461835.1"/>
    </source>
</evidence>
<evidence type="ECO:0000256" key="2">
    <source>
        <dbReference type="SAM" id="SignalP"/>
    </source>
</evidence>
<dbReference type="RefSeq" id="WP_373656624.1">
    <property type="nucleotide sequence ID" value="NZ_JBGUAW010000009.1"/>
</dbReference>
<accession>A0ABV4TZ29</accession>
<feature type="region of interest" description="Disordered" evidence="1">
    <location>
        <begin position="255"/>
        <end position="276"/>
    </location>
</feature>
<organism evidence="3 4">
    <name type="scientific">Thiohalorhabdus methylotrophus</name>
    <dbReference type="NCBI Taxonomy" id="3242694"/>
    <lineage>
        <taxon>Bacteria</taxon>
        <taxon>Pseudomonadati</taxon>
        <taxon>Pseudomonadota</taxon>
        <taxon>Gammaproteobacteria</taxon>
        <taxon>Thiohalorhabdales</taxon>
        <taxon>Thiohalorhabdaceae</taxon>
        <taxon>Thiohalorhabdus</taxon>
    </lineage>
</organism>
<feature type="compositionally biased region" description="Polar residues" evidence="1">
    <location>
        <begin position="323"/>
        <end position="336"/>
    </location>
</feature>